<evidence type="ECO:0000256" key="3">
    <source>
        <dbReference type="ARBA" id="ARBA00022807"/>
    </source>
</evidence>
<dbReference type="InterPro" id="IPR050452">
    <property type="entry name" value="Metacaspase"/>
</dbReference>
<keyword evidence="3" id="KW-0788">Thiol protease</keyword>
<gene>
    <name evidence="5" type="ORF">M422DRAFT_71496</name>
</gene>
<dbReference type="InterPro" id="IPR029030">
    <property type="entry name" value="Caspase-like_dom_sf"/>
</dbReference>
<dbReference type="PANTHER" id="PTHR48104:SF30">
    <property type="entry name" value="METACASPASE-1"/>
    <property type="match status" value="1"/>
</dbReference>
<dbReference type="PANTHER" id="PTHR48104">
    <property type="entry name" value="METACASPASE-4"/>
    <property type="match status" value="1"/>
</dbReference>
<dbReference type="InterPro" id="IPR011600">
    <property type="entry name" value="Pept_C14_caspase"/>
</dbReference>
<dbReference type="Gene3D" id="3.40.50.1460">
    <property type="match status" value="1"/>
</dbReference>
<comment type="similarity">
    <text evidence="1">Belongs to the peptidase C14B family.</text>
</comment>
<proteinExistence type="inferred from homology"/>
<name>A0A0C9URW5_SPHS4</name>
<dbReference type="SUPFAM" id="SSF52129">
    <property type="entry name" value="Caspase-like"/>
    <property type="match status" value="1"/>
</dbReference>
<evidence type="ECO:0000313" key="5">
    <source>
        <dbReference type="EMBL" id="KIJ27950.1"/>
    </source>
</evidence>
<accession>A0A0C9URW5</accession>
<feature type="domain" description="Peptidase C14 caspase" evidence="4">
    <location>
        <begin position="40"/>
        <end position="294"/>
    </location>
</feature>
<dbReference type="OrthoDB" id="3223806at2759"/>
<dbReference type="EMBL" id="KN837319">
    <property type="protein sequence ID" value="KIJ27950.1"/>
    <property type="molecule type" value="Genomic_DNA"/>
</dbReference>
<reference evidence="5 6" key="1">
    <citation type="submission" date="2014-06" db="EMBL/GenBank/DDBJ databases">
        <title>Evolutionary Origins and Diversification of the Mycorrhizal Mutualists.</title>
        <authorList>
            <consortium name="DOE Joint Genome Institute"/>
            <consortium name="Mycorrhizal Genomics Consortium"/>
            <person name="Kohler A."/>
            <person name="Kuo A."/>
            <person name="Nagy L.G."/>
            <person name="Floudas D."/>
            <person name="Copeland A."/>
            <person name="Barry K.W."/>
            <person name="Cichocki N."/>
            <person name="Veneault-Fourrey C."/>
            <person name="LaButti K."/>
            <person name="Lindquist E.A."/>
            <person name="Lipzen A."/>
            <person name="Lundell T."/>
            <person name="Morin E."/>
            <person name="Murat C."/>
            <person name="Riley R."/>
            <person name="Ohm R."/>
            <person name="Sun H."/>
            <person name="Tunlid A."/>
            <person name="Henrissat B."/>
            <person name="Grigoriev I.V."/>
            <person name="Hibbett D.S."/>
            <person name="Martin F."/>
        </authorList>
    </citation>
    <scope>NUCLEOTIDE SEQUENCE [LARGE SCALE GENOMIC DNA]</scope>
    <source>
        <strain evidence="5 6">SS14</strain>
    </source>
</reference>
<dbReference type="HOGENOM" id="CLU_011935_1_0_1"/>
<sequence>MPDDLSGALHLLWTLSHEPATTNDGPPKSIPVIDSSPKLFALIIGIDEYKSLWVRDLRGAVADAKDVENYLKDDLKVHADQIRTLHNKEATRAAIIKALQDLPKDPRIQPDDPILIFFAGHGGEKNPPKEWGFQDNKIQYILPHDIKTQDEANNAIHGIPDRTLGTLLNELAKSKGDNISVIFDCCHSGSGTRTDEVEPERLARVVEIEDVPPELDMHIWNDEERCKDETRGAFLAPGFVRCGLRSHVLIAACGAEEKAREHCGRGIFTEALVKTLRSVGADKVTYQDVLKRIPALPSDQNPQCEGVNRDRILFNAKAPNSGRFFYTVSFDGGEFVMEAGTAHGLTDGAEFTIYKEQDMSSRLGVFATKKKEDLRLYVVPNDNLNGVFQALAQHMSSPDSSHRRILLVELDKDPHIMIDFKEGKIVFNTFNPLLTKYGFTRMPYSVDNNIDDIYPVIQAAAHFRWYLDVKNPSHILQNKVKVHFYQVHESGRTDDDFNTIYEDDGNDLHVDGEVYIGEDPSKFYAFKIFNESSLSLYPYLFYFNNNDFEILSFYQPPFGRYKVDVPLKPYSSFTIGYGSGGSIPVIFELPPGKDLDVGFLKLFLTTKIINYSEIPQGSAFPNNSSRAAQWAPVKPQAEIWDTIMIPVIQKRGHVNDSV</sequence>
<dbReference type="GO" id="GO:0004197">
    <property type="term" value="F:cysteine-type endopeptidase activity"/>
    <property type="evidence" value="ECO:0007669"/>
    <property type="project" value="InterPro"/>
</dbReference>
<dbReference type="GO" id="GO:0005737">
    <property type="term" value="C:cytoplasm"/>
    <property type="evidence" value="ECO:0007669"/>
    <property type="project" value="TreeGrafter"/>
</dbReference>
<dbReference type="Pfam" id="PF00656">
    <property type="entry name" value="Peptidase_C14"/>
    <property type="match status" value="1"/>
</dbReference>
<evidence type="ECO:0000313" key="6">
    <source>
        <dbReference type="Proteomes" id="UP000054279"/>
    </source>
</evidence>
<keyword evidence="3" id="KW-0645">Protease</keyword>
<evidence type="ECO:0000256" key="1">
    <source>
        <dbReference type="ARBA" id="ARBA00009005"/>
    </source>
</evidence>
<protein>
    <recommendedName>
        <fullName evidence="4">Peptidase C14 caspase domain-containing protein</fullName>
    </recommendedName>
</protein>
<keyword evidence="2" id="KW-0053">Apoptosis</keyword>
<evidence type="ECO:0000259" key="4">
    <source>
        <dbReference type="Pfam" id="PF00656"/>
    </source>
</evidence>
<evidence type="ECO:0000256" key="2">
    <source>
        <dbReference type="ARBA" id="ARBA00022703"/>
    </source>
</evidence>
<organism evidence="5 6">
    <name type="scientific">Sphaerobolus stellatus (strain SS14)</name>
    <dbReference type="NCBI Taxonomy" id="990650"/>
    <lineage>
        <taxon>Eukaryota</taxon>
        <taxon>Fungi</taxon>
        <taxon>Dikarya</taxon>
        <taxon>Basidiomycota</taxon>
        <taxon>Agaricomycotina</taxon>
        <taxon>Agaricomycetes</taxon>
        <taxon>Phallomycetidae</taxon>
        <taxon>Geastrales</taxon>
        <taxon>Sphaerobolaceae</taxon>
        <taxon>Sphaerobolus</taxon>
    </lineage>
</organism>
<dbReference type="GO" id="GO:0006915">
    <property type="term" value="P:apoptotic process"/>
    <property type="evidence" value="ECO:0007669"/>
    <property type="project" value="UniProtKB-KW"/>
</dbReference>
<dbReference type="GO" id="GO:0006508">
    <property type="term" value="P:proteolysis"/>
    <property type="evidence" value="ECO:0007669"/>
    <property type="project" value="InterPro"/>
</dbReference>
<dbReference type="AlphaFoldDB" id="A0A0C9URW5"/>
<keyword evidence="3" id="KW-0378">Hydrolase</keyword>
<keyword evidence="6" id="KW-1185">Reference proteome</keyword>
<dbReference type="Proteomes" id="UP000054279">
    <property type="component" value="Unassembled WGS sequence"/>
</dbReference>